<protein>
    <recommendedName>
        <fullName evidence="1">Antirepressor protein ant N-terminal domain-containing protein</fullName>
    </recommendedName>
</protein>
<dbReference type="Proteomes" id="UP000240357">
    <property type="component" value="Unassembled WGS sequence"/>
</dbReference>
<dbReference type="Pfam" id="PF10547">
    <property type="entry name" value="P22_AR_N"/>
    <property type="match status" value="1"/>
</dbReference>
<dbReference type="InterPro" id="IPR018875">
    <property type="entry name" value="Antirepressor_Ant_N"/>
</dbReference>
<evidence type="ECO:0000259" key="1">
    <source>
        <dbReference type="Pfam" id="PF10547"/>
    </source>
</evidence>
<evidence type="ECO:0000313" key="3">
    <source>
        <dbReference type="Proteomes" id="UP000240357"/>
    </source>
</evidence>
<comment type="caution">
    <text evidence="2">The sequence shown here is derived from an EMBL/GenBank/DDBJ whole genome shotgun (WGS) entry which is preliminary data.</text>
</comment>
<name>A0A2T2YMJ9_9BACT</name>
<gene>
    <name evidence="2" type="ORF">AHMF7605_26155</name>
</gene>
<accession>A0A2T2YMJ9</accession>
<sequence length="72" mass="8418">MLSMATGADNKNYEMTCIPYNFVVSWLFAINPKNVKLETQEAVSRCHSPYCEVLFRRFKPRLFAGVFFLVNY</sequence>
<reference evidence="2 3" key="1">
    <citation type="submission" date="2018-03" db="EMBL/GenBank/DDBJ databases">
        <title>Adhaeribacter sp. HMF7605 Genome sequencing and assembly.</title>
        <authorList>
            <person name="Kang H."/>
            <person name="Kang J."/>
            <person name="Cha I."/>
            <person name="Kim H."/>
            <person name="Joh K."/>
        </authorList>
    </citation>
    <scope>NUCLEOTIDE SEQUENCE [LARGE SCALE GENOMIC DNA]</scope>
    <source>
        <strain evidence="2 3">HMF7605</strain>
    </source>
</reference>
<dbReference type="AlphaFoldDB" id="A0A2T2YMJ9"/>
<proteinExistence type="predicted"/>
<feature type="domain" description="Antirepressor protein ant N-terminal" evidence="1">
    <location>
        <begin position="4"/>
        <end position="59"/>
    </location>
</feature>
<organism evidence="2 3">
    <name type="scientific">Adhaeribacter arboris</name>
    <dbReference type="NCBI Taxonomy" id="2072846"/>
    <lineage>
        <taxon>Bacteria</taxon>
        <taxon>Pseudomonadati</taxon>
        <taxon>Bacteroidota</taxon>
        <taxon>Cytophagia</taxon>
        <taxon>Cytophagales</taxon>
        <taxon>Hymenobacteraceae</taxon>
        <taxon>Adhaeribacter</taxon>
    </lineage>
</organism>
<keyword evidence="3" id="KW-1185">Reference proteome</keyword>
<dbReference type="OrthoDB" id="1042522at2"/>
<evidence type="ECO:0000313" key="2">
    <source>
        <dbReference type="EMBL" id="PSR56729.1"/>
    </source>
</evidence>
<dbReference type="EMBL" id="PYFT01000001">
    <property type="protein sequence ID" value="PSR56729.1"/>
    <property type="molecule type" value="Genomic_DNA"/>
</dbReference>